<dbReference type="Pfam" id="PF00069">
    <property type="entry name" value="Pkinase"/>
    <property type="match status" value="1"/>
</dbReference>
<organism evidence="6 7">
    <name type="scientific">Polarella glacialis</name>
    <name type="common">Dinoflagellate</name>
    <dbReference type="NCBI Taxonomy" id="89957"/>
    <lineage>
        <taxon>Eukaryota</taxon>
        <taxon>Sar</taxon>
        <taxon>Alveolata</taxon>
        <taxon>Dinophyceae</taxon>
        <taxon>Suessiales</taxon>
        <taxon>Suessiaceae</taxon>
        <taxon>Polarella</taxon>
    </lineage>
</organism>
<proteinExistence type="predicted"/>
<dbReference type="PROSITE" id="PS00108">
    <property type="entry name" value="PROTEIN_KINASE_ST"/>
    <property type="match status" value="1"/>
</dbReference>
<dbReference type="PROSITE" id="PS50011">
    <property type="entry name" value="PROTEIN_KINASE_DOM"/>
    <property type="match status" value="1"/>
</dbReference>
<evidence type="ECO:0000256" key="4">
    <source>
        <dbReference type="SAM" id="MobiDB-lite"/>
    </source>
</evidence>
<reference evidence="6" key="1">
    <citation type="submission" date="2021-02" db="EMBL/GenBank/DDBJ databases">
        <authorList>
            <person name="Dougan E. K."/>
            <person name="Rhodes N."/>
            <person name="Thang M."/>
            <person name="Chan C."/>
        </authorList>
    </citation>
    <scope>NUCLEOTIDE SEQUENCE</scope>
</reference>
<dbReference type="InterPro" id="IPR017441">
    <property type="entry name" value="Protein_kinase_ATP_BS"/>
</dbReference>
<dbReference type="InterPro" id="IPR008271">
    <property type="entry name" value="Ser/Thr_kinase_AS"/>
</dbReference>
<dbReference type="PANTHER" id="PTHR24348:SF68">
    <property type="entry name" value="SERINE_THREONINE-PROTEIN KINASE ATG1C"/>
    <property type="match status" value="1"/>
</dbReference>
<dbReference type="InterPro" id="IPR011009">
    <property type="entry name" value="Kinase-like_dom_sf"/>
</dbReference>
<dbReference type="OrthoDB" id="4062651at2759"/>
<keyword evidence="2 3" id="KW-0067">ATP-binding</keyword>
<feature type="domain" description="Protein kinase" evidence="5">
    <location>
        <begin position="330"/>
        <end position="592"/>
    </location>
</feature>
<dbReference type="InterPro" id="IPR000719">
    <property type="entry name" value="Prot_kinase_dom"/>
</dbReference>
<dbReference type="GO" id="GO:0005737">
    <property type="term" value="C:cytoplasm"/>
    <property type="evidence" value="ECO:0007669"/>
    <property type="project" value="TreeGrafter"/>
</dbReference>
<dbReference type="Proteomes" id="UP000654075">
    <property type="component" value="Unassembled WGS sequence"/>
</dbReference>
<dbReference type="PROSITE" id="PS00107">
    <property type="entry name" value="PROTEIN_KINASE_ATP"/>
    <property type="match status" value="1"/>
</dbReference>
<keyword evidence="1 3" id="KW-0547">Nucleotide-binding</keyword>
<evidence type="ECO:0000256" key="3">
    <source>
        <dbReference type="PROSITE-ProRule" id="PRU10141"/>
    </source>
</evidence>
<protein>
    <recommendedName>
        <fullName evidence="5">Protein kinase domain-containing protein</fullName>
    </recommendedName>
</protein>
<feature type="binding site" evidence="3">
    <location>
        <position position="358"/>
    </location>
    <ligand>
        <name>ATP</name>
        <dbReference type="ChEBI" id="CHEBI:30616"/>
    </ligand>
</feature>
<dbReference type="SMART" id="SM00220">
    <property type="entry name" value="S_TKc"/>
    <property type="match status" value="1"/>
</dbReference>
<dbReference type="PANTHER" id="PTHR24348">
    <property type="entry name" value="SERINE/THREONINE-PROTEIN KINASE UNC-51-RELATED"/>
    <property type="match status" value="1"/>
</dbReference>
<feature type="non-terminal residue" evidence="6">
    <location>
        <position position="1"/>
    </location>
</feature>
<evidence type="ECO:0000256" key="2">
    <source>
        <dbReference type="ARBA" id="ARBA00022840"/>
    </source>
</evidence>
<dbReference type="GO" id="GO:0010506">
    <property type="term" value="P:regulation of autophagy"/>
    <property type="evidence" value="ECO:0007669"/>
    <property type="project" value="InterPro"/>
</dbReference>
<accession>A0A813HH45</accession>
<feature type="region of interest" description="Disordered" evidence="4">
    <location>
        <begin position="822"/>
        <end position="842"/>
    </location>
</feature>
<dbReference type="InterPro" id="IPR045269">
    <property type="entry name" value="Atg1-like"/>
</dbReference>
<name>A0A813HH45_POLGL</name>
<evidence type="ECO:0000259" key="5">
    <source>
        <dbReference type="PROSITE" id="PS50011"/>
    </source>
</evidence>
<evidence type="ECO:0000256" key="1">
    <source>
        <dbReference type="ARBA" id="ARBA00022741"/>
    </source>
</evidence>
<dbReference type="AlphaFoldDB" id="A0A813HH45"/>
<dbReference type="EMBL" id="CAJNNV010031557">
    <property type="protein sequence ID" value="CAE8636832.1"/>
    <property type="molecule type" value="Genomic_DNA"/>
</dbReference>
<sequence>MDASRIYAAKRNELRNLIRSKMASNAMGHFRCHTNWKPLNLSEFSRYWWFSWMYSLSDCITAGLTHPALQTVLPANSFGTVPISVVNFWCPVSWDRIFILVKKDGDVSRVLKLRLQLVVSRRVDTLQVDTSLVDVSIRSHFQMRTSVHGNPIILLLEDTSDSRCFLNRVEVLCLRALQLLEVLSESIFEHLCECRLLGFENKGFLQYAFAAAASSSEDMLGLGCQIADLDLVTVPSEQDTGTVITSLFVAEVCCAAFPSQQWADMAVVAIVPPQGGVGLRGTAVAGEESGGTAGWFIILQGMPAAQDIVDRLSRLGCLRNDLPQAFSLAGEGDCIIGEGAYATVYHMRARDGTVVAVKQMNQTADYESIEREVSTLIELQQSEFVIGYYGMFWRTEAEQSMFSLVFELAPCGDLLYKILKTGAMTETTIRPIFTGIIEGLNHVHAHNIVHRDIKTENILLKAEDCPVVADFGLACLITDEQQMTRRCGSPGFVAPEVCLGTQYDFKVDMFGAGVILYFMLSKEMPFSSPDRDSAATMRKTVKCHCPIVAVPALHRTGRVSKGFMAAVQRSVSAEATFKNYSQIQGLDFQIVFSLGELSAFRSSYEADAERARHLEGVAGWKSSALDWDLGSQVGLHGFAVVQVRSEADVEEVFDYCASFAGDISVIDAVAYLFGGAYLSTGFDFASAIDPPRVQFVLRWHVYLATQRLISIVNVWLTCLAGIRRHPVAILPCICRTPLRNPLAGRCNQLHARCHKSVGGQNIRAVKATVSCWELPFRAHLRVRRPRAMACKRTVPVVALSLLASQHRFALSSEGFALVRRRRTAAPGGERQEPTADIPRPFGIPSNGPMVPWDVTFQQELSGAPGSLGAMNASVTGLDAVSLDPWAVSVAEARAQDLILGPGAPLLVPSGEGFAHIVREQGVVRIPRALRADTAAALREFVLAELAQSQADVAAQPVLQHQRFSKNIRQTQAAANIPQTRWELQLPLTALTEAVLAEVLAGPLAHVWEELAGGLDAELWEFTAM</sequence>
<dbReference type="SUPFAM" id="SSF56112">
    <property type="entry name" value="Protein kinase-like (PK-like)"/>
    <property type="match status" value="1"/>
</dbReference>
<comment type="caution">
    <text evidence="6">The sequence shown here is derived from an EMBL/GenBank/DDBJ whole genome shotgun (WGS) entry which is preliminary data.</text>
</comment>
<evidence type="ECO:0000313" key="7">
    <source>
        <dbReference type="Proteomes" id="UP000654075"/>
    </source>
</evidence>
<dbReference type="GO" id="GO:0005524">
    <property type="term" value="F:ATP binding"/>
    <property type="evidence" value="ECO:0007669"/>
    <property type="project" value="UniProtKB-UniRule"/>
</dbReference>
<gene>
    <name evidence="6" type="ORF">PGLA1383_LOCUS52237</name>
</gene>
<evidence type="ECO:0000313" key="6">
    <source>
        <dbReference type="EMBL" id="CAE8636832.1"/>
    </source>
</evidence>
<keyword evidence="7" id="KW-1185">Reference proteome</keyword>
<dbReference type="Gene3D" id="1.10.510.10">
    <property type="entry name" value="Transferase(Phosphotransferase) domain 1"/>
    <property type="match status" value="1"/>
</dbReference>
<dbReference type="GO" id="GO:0004674">
    <property type="term" value="F:protein serine/threonine kinase activity"/>
    <property type="evidence" value="ECO:0007669"/>
    <property type="project" value="InterPro"/>
</dbReference>